<dbReference type="PROSITE" id="PS50158">
    <property type="entry name" value="ZF_CCHC"/>
    <property type="match status" value="1"/>
</dbReference>
<dbReference type="GO" id="GO:0008270">
    <property type="term" value="F:zinc ion binding"/>
    <property type="evidence" value="ECO:0007669"/>
    <property type="project" value="UniProtKB-KW"/>
</dbReference>
<dbReference type="EMBL" id="PKPP01007840">
    <property type="protein sequence ID" value="PWA52293.1"/>
    <property type="molecule type" value="Genomic_DNA"/>
</dbReference>
<dbReference type="SUPFAM" id="SSF53474">
    <property type="entry name" value="alpha/beta-Hydrolases"/>
    <property type="match status" value="1"/>
</dbReference>
<dbReference type="GO" id="GO:0016787">
    <property type="term" value="F:hydrolase activity"/>
    <property type="evidence" value="ECO:0007669"/>
    <property type="project" value="UniProtKB-KW"/>
</dbReference>
<gene>
    <name evidence="4" type="ORF">CTI12_AA450940</name>
</gene>
<evidence type="ECO:0000313" key="4">
    <source>
        <dbReference type="EMBL" id="PWA52293.1"/>
    </source>
</evidence>
<evidence type="ECO:0000256" key="2">
    <source>
        <dbReference type="SAM" id="MobiDB-lite"/>
    </source>
</evidence>
<keyword evidence="1" id="KW-0863">Zinc-finger</keyword>
<name>A0A2U1LTG9_ARTAN</name>
<sequence length="463" mass="52680">MMRLKCLKALDEGYSSKNYVRKFLRALHPKWRAKVTAIEESKNLAILSLDEIIGNLKVHEMIIKKDSNIVKGKSERVKSLELKAKKECSDKESSYVDSDDEEYALAVRNFKKFLRRRVRFARNEKKSSSKNQDDKKGKSDRKCFRCGDPNHLIGECPKPPRSNNQRAFVGGSWSDSGEEEEEKPNDETCLMAQASNEVHSDSSYYSDDNSSIDDNMLYEEYNKLCEFEKGTQVLNDMLENVLVNGNAGAGLGFDPNKASNSETKQVKFIKSGEADLADAGTTKFSGTVDPLPVKVRTGLPGATLIAPVVNYWWPNFPSNLSSQEYSKQFVRDKWSLCRKLVPYLRDGREASGSYILVWDQTGWLVCNRDKVRQQGEFESIQRDLNIGFGAWEFDPIDIENPFPNNEGSVHVWQGDQDILVPAALQHYIGQQLPWINYHELKDAGHMFPYADGMSDYPKSTFTW</sequence>
<dbReference type="InterPro" id="IPR036875">
    <property type="entry name" value="Znf_CCHC_sf"/>
</dbReference>
<dbReference type="AlphaFoldDB" id="A0A2U1LTG9"/>
<organism evidence="4 5">
    <name type="scientific">Artemisia annua</name>
    <name type="common">Sweet wormwood</name>
    <dbReference type="NCBI Taxonomy" id="35608"/>
    <lineage>
        <taxon>Eukaryota</taxon>
        <taxon>Viridiplantae</taxon>
        <taxon>Streptophyta</taxon>
        <taxon>Embryophyta</taxon>
        <taxon>Tracheophyta</taxon>
        <taxon>Spermatophyta</taxon>
        <taxon>Magnoliopsida</taxon>
        <taxon>eudicotyledons</taxon>
        <taxon>Gunneridae</taxon>
        <taxon>Pentapetalae</taxon>
        <taxon>asterids</taxon>
        <taxon>campanulids</taxon>
        <taxon>Asterales</taxon>
        <taxon>Asteraceae</taxon>
        <taxon>Asteroideae</taxon>
        <taxon>Anthemideae</taxon>
        <taxon>Artemisiinae</taxon>
        <taxon>Artemisia</taxon>
    </lineage>
</organism>
<dbReference type="Gene3D" id="4.10.60.10">
    <property type="entry name" value="Zinc finger, CCHC-type"/>
    <property type="match status" value="1"/>
</dbReference>
<comment type="caution">
    <text evidence="4">The sequence shown here is derived from an EMBL/GenBank/DDBJ whole genome shotgun (WGS) entry which is preliminary data.</text>
</comment>
<feature type="region of interest" description="Disordered" evidence="2">
    <location>
        <begin position="154"/>
        <end position="186"/>
    </location>
</feature>
<accession>A0A2U1LTG9</accession>
<dbReference type="OrthoDB" id="294702at2759"/>
<keyword evidence="1" id="KW-0862">Zinc</keyword>
<dbReference type="SUPFAM" id="SSF57756">
    <property type="entry name" value="Retrovirus zinc finger-like domains"/>
    <property type="match status" value="1"/>
</dbReference>
<dbReference type="InterPro" id="IPR029058">
    <property type="entry name" value="AB_hydrolase_fold"/>
</dbReference>
<dbReference type="STRING" id="35608.A0A2U1LTG9"/>
<evidence type="ECO:0000256" key="1">
    <source>
        <dbReference type="PROSITE-ProRule" id="PRU00047"/>
    </source>
</evidence>
<keyword evidence="1" id="KW-0479">Metal-binding</keyword>
<evidence type="ECO:0000259" key="3">
    <source>
        <dbReference type="PROSITE" id="PS50158"/>
    </source>
</evidence>
<keyword evidence="5" id="KW-1185">Reference proteome</keyword>
<keyword evidence="4" id="KW-0378">Hydrolase</keyword>
<protein>
    <submittedName>
        <fullName evidence="4">Alpha/beta-Hydrolases superfamily protein</fullName>
    </submittedName>
</protein>
<dbReference type="GO" id="GO:0003676">
    <property type="term" value="F:nucleic acid binding"/>
    <property type="evidence" value="ECO:0007669"/>
    <property type="project" value="InterPro"/>
</dbReference>
<dbReference type="PANTHER" id="PTHR45763:SF70">
    <property type="entry name" value="ALPHA_BETA HYDROLASE-1"/>
    <property type="match status" value="1"/>
</dbReference>
<dbReference type="PANTHER" id="PTHR45763">
    <property type="entry name" value="HYDROLASE, ALPHA/BETA FOLD FAMILY PROTEIN, EXPRESSED-RELATED"/>
    <property type="match status" value="1"/>
</dbReference>
<reference evidence="4 5" key="1">
    <citation type="journal article" date="2018" name="Mol. Plant">
        <title>The genome of Artemisia annua provides insight into the evolution of Asteraceae family and artemisinin biosynthesis.</title>
        <authorList>
            <person name="Shen Q."/>
            <person name="Zhang L."/>
            <person name="Liao Z."/>
            <person name="Wang S."/>
            <person name="Yan T."/>
            <person name="Shi P."/>
            <person name="Liu M."/>
            <person name="Fu X."/>
            <person name="Pan Q."/>
            <person name="Wang Y."/>
            <person name="Lv Z."/>
            <person name="Lu X."/>
            <person name="Zhang F."/>
            <person name="Jiang W."/>
            <person name="Ma Y."/>
            <person name="Chen M."/>
            <person name="Hao X."/>
            <person name="Li L."/>
            <person name="Tang Y."/>
            <person name="Lv G."/>
            <person name="Zhou Y."/>
            <person name="Sun X."/>
            <person name="Brodelius P.E."/>
            <person name="Rose J.K.C."/>
            <person name="Tang K."/>
        </authorList>
    </citation>
    <scope>NUCLEOTIDE SEQUENCE [LARGE SCALE GENOMIC DNA]</scope>
    <source>
        <strain evidence="5">cv. Huhao1</strain>
        <tissue evidence="4">Leaf</tissue>
    </source>
</reference>
<proteinExistence type="predicted"/>
<dbReference type="Gene3D" id="3.40.50.1820">
    <property type="entry name" value="alpha/beta hydrolase"/>
    <property type="match status" value="1"/>
</dbReference>
<feature type="domain" description="CCHC-type" evidence="3">
    <location>
        <begin position="141"/>
        <end position="158"/>
    </location>
</feature>
<dbReference type="InterPro" id="IPR001878">
    <property type="entry name" value="Znf_CCHC"/>
</dbReference>
<evidence type="ECO:0000313" key="5">
    <source>
        <dbReference type="Proteomes" id="UP000245207"/>
    </source>
</evidence>
<dbReference type="Proteomes" id="UP000245207">
    <property type="component" value="Unassembled WGS sequence"/>
</dbReference>
<feature type="region of interest" description="Disordered" evidence="2">
    <location>
        <begin position="123"/>
        <end position="142"/>
    </location>
</feature>